<keyword evidence="2" id="KW-1185">Reference proteome</keyword>
<evidence type="ECO:0000313" key="2">
    <source>
        <dbReference type="Proteomes" id="UP000285794"/>
    </source>
</evidence>
<dbReference type="Gene3D" id="3.10.450.50">
    <property type="match status" value="1"/>
</dbReference>
<evidence type="ECO:0008006" key="3">
    <source>
        <dbReference type="Google" id="ProtNLM"/>
    </source>
</evidence>
<dbReference type="RefSeq" id="WP_156190203.1">
    <property type="nucleotide sequence ID" value="NZ_WOTV01000006.1"/>
</dbReference>
<dbReference type="SUPFAM" id="SSF54427">
    <property type="entry name" value="NTF2-like"/>
    <property type="match status" value="1"/>
</dbReference>
<gene>
    <name evidence="1" type="ORF">DWB61_08540</name>
</gene>
<proteinExistence type="predicted"/>
<evidence type="ECO:0000313" key="1">
    <source>
        <dbReference type="EMBL" id="RRG21794.1"/>
    </source>
</evidence>
<organism evidence="1 2">
    <name type="scientific">Ancylomarina euxinus</name>
    <dbReference type="NCBI Taxonomy" id="2283627"/>
    <lineage>
        <taxon>Bacteria</taxon>
        <taxon>Pseudomonadati</taxon>
        <taxon>Bacteroidota</taxon>
        <taxon>Bacteroidia</taxon>
        <taxon>Marinilabiliales</taxon>
        <taxon>Marinifilaceae</taxon>
        <taxon>Ancylomarina</taxon>
    </lineage>
</organism>
<accession>A0A425Y1G5</accession>
<name>A0A425Y1G5_9BACT</name>
<dbReference type="AlphaFoldDB" id="A0A425Y1G5"/>
<comment type="caution">
    <text evidence="1">The sequence shown here is derived from an EMBL/GenBank/DDBJ whole genome shotgun (WGS) entry which is preliminary data.</text>
</comment>
<dbReference type="Proteomes" id="UP000285794">
    <property type="component" value="Unassembled WGS sequence"/>
</dbReference>
<protein>
    <recommendedName>
        <fullName evidence="3">DUF4440 domain-containing protein</fullName>
    </recommendedName>
</protein>
<sequence>MKAMPNKNLIQISFASILLLVLLSCGKSTSLIEECKTVLETDRSFSAYSQEHGMAASFYKYASDKAVMLRDNSYPVKGKENIKALFLKTEVAGNTLIWEPEYVDVAASRDLAYTYGFYKYITPDSTFRGSYVSIWKKDENNNWKYVFDAGTSGLGKEK</sequence>
<dbReference type="PROSITE" id="PS51257">
    <property type="entry name" value="PROKAR_LIPOPROTEIN"/>
    <property type="match status" value="1"/>
</dbReference>
<dbReference type="EMBL" id="QQWG01000007">
    <property type="protein sequence ID" value="RRG21794.1"/>
    <property type="molecule type" value="Genomic_DNA"/>
</dbReference>
<reference evidence="1 2" key="1">
    <citation type="submission" date="2018-07" db="EMBL/GenBank/DDBJ databases">
        <title>Draft genome sequence of Ancylomarina sp. M1P.</title>
        <authorList>
            <person name="Yadav S."/>
            <person name="Villanueva L."/>
            <person name="Damste J.S.S."/>
        </authorList>
    </citation>
    <scope>NUCLEOTIDE SEQUENCE [LARGE SCALE GENOMIC DNA]</scope>
    <source>
        <strain evidence="1 2">M1P</strain>
    </source>
</reference>
<dbReference type="InterPro" id="IPR032710">
    <property type="entry name" value="NTF2-like_dom_sf"/>
</dbReference>